<evidence type="ECO:0000256" key="1">
    <source>
        <dbReference type="ARBA" id="ARBA00004141"/>
    </source>
</evidence>
<reference evidence="7" key="1">
    <citation type="submission" date="2018-06" db="EMBL/GenBank/DDBJ databases">
        <authorList>
            <person name="Zhirakovskaya E."/>
        </authorList>
    </citation>
    <scope>NUCLEOTIDE SEQUENCE</scope>
</reference>
<protein>
    <submittedName>
        <fullName evidence="7">Putative membrane protein</fullName>
    </submittedName>
</protein>
<feature type="transmembrane region" description="Helical" evidence="6">
    <location>
        <begin position="273"/>
        <end position="291"/>
    </location>
</feature>
<comment type="similarity">
    <text evidence="2">Belongs to the autoinducer-2 exporter (AI-2E) (TC 2.A.86) family.</text>
</comment>
<dbReference type="GO" id="GO:0016020">
    <property type="term" value="C:membrane"/>
    <property type="evidence" value="ECO:0007669"/>
    <property type="project" value="UniProtKB-SubCell"/>
</dbReference>
<dbReference type="InterPro" id="IPR002549">
    <property type="entry name" value="AI-2E-like"/>
</dbReference>
<gene>
    <name evidence="7" type="ORF">MNBD_GAMMA04-324</name>
</gene>
<keyword evidence="5 6" id="KW-0472">Membrane</keyword>
<evidence type="ECO:0000256" key="2">
    <source>
        <dbReference type="ARBA" id="ARBA00009773"/>
    </source>
</evidence>
<keyword evidence="3 6" id="KW-0812">Transmembrane</keyword>
<evidence type="ECO:0000256" key="3">
    <source>
        <dbReference type="ARBA" id="ARBA00022692"/>
    </source>
</evidence>
<dbReference type="PANTHER" id="PTHR21716">
    <property type="entry name" value="TRANSMEMBRANE PROTEIN"/>
    <property type="match status" value="1"/>
</dbReference>
<evidence type="ECO:0000256" key="6">
    <source>
        <dbReference type="SAM" id="Phobius"/>
    </source>
</evidence>
<evidence type="ECO:0000256" key="4">
    <source>
        <dbReference type="ARBA" id="ARBA00022989"/>
    </source>
</evidence>
<feature type="transmembrane region" description="Helical" evidence="6">
    <location>
        <begin position="239"/>
        <end position="261"/>
    </location>
</feature>
<feature type="transmembrane region" description="Helical" evidence="6">
    <location>
        <begin position="155"/>
        <end position="177"/>
    </location>
</feature>
<accession>A0A3B0W0Z6</accession>
<feature type="transmembrane region" description="Helical" evidence="6">
    <location>
        <begin position="7"/>
        <end position="27"/>
    </location>
</feature>
<sequence length="367" mass="39718">MRDNRPYEEGFLIILLLLALMGLIWLFSPFLEALFFAMILATASYRLYEGLLPHCKGSKTLAASAMSTLVFVGVIAPVTYLLVEVSLQVGALYGDAQDWIGSQDSESLAQLNQTLLAYLPLSEATQNSALEQIKANSEKIIVFVQKTTVFLLEGIVGTTSSFIGFIGLSVFALFFFYRDGHAIAKHIAILSPLDNRYDRMIMQRFASLSSVLTLSVVGIAVLQGVSFALVAWALGLPGLFIGMAIAVTSFIPIVGAALVWIPVALYALAQGEIIAMLVLVFWGVVITGFVIDNIVRPIMITKLTKTLGQAGEGLMVANHTLLTVLSTFAGLIHFGVIGLFFGPVIAAMAITIFDVYEHKNSNVLDRS</sequence>
<name>A0A3B0W0Z6_9ZZZZ</name>
<dbReference type="AlphaFoldDB" id="A0A3B0W0Z6"/>
<evidence type="ECO:0000313" key="7">
    <source>
        <dbReference type="EMBL" id="VAW49495.1"/>
    </source>
</evidence>
<proteinExistence type="inferred from homology"/>
<dbReference type="PANTHER" id="PTHR21716:SF4">
    <property type="entry name" value="TRANSMEMBRANE PROTEIN 245"/>
    <property type="match status" value="1"/>
</dbReference>
<feature type="transmembrane region" description="Helical" evidence="6">
    <location>
        <begin position="205"/>
        <end position="233"/>
    </location>
</feature>
<comment type="subcellular location">
    <subcellularLocation>
        <location evidence="1">Membrane</location>
        <topology evidence="1">Multi-pass membrane protein</topology>
    </subcellularLocation>
</comment>
<evidence type="ECO:0000256" key="5">
    <source>
        <dbReference type="ARBA" id="ARBA00023136"/>
    </source>
</evidence>
<dbReference type="Pfam" id="PF01594">
    <property type="entry name" value="AI-2E_transport"/>
    <property type="match status" value="1"/>
</dbReference>
<feature type="transmembrane region" description="Helical" evidence="6">
    <location>
        <begin position="60"/>
        <end position="83"/>
    </location>
</feature>
<keyword evidence="4 6" id="KW-1133">Transmembrane helix</keyword>
<feature type="transmembrane region" description="Helical" evidence="6">
    <location>
        <begin position="331"/>
        <end position="356"/>
    </location>
</feature>
<dbReference type="EMBL" id="UOFB01000354">
    <property type="protein sequence ID" value="VAW49495.1"/>
    <property type="molecule type" value="Genomic_DNA"/>
</dbReference>
<organism evidence="7">
    <name type="scientific">hydrothermal vent metagenome</name>
    <dbReference type="NCBI Taxonomy" id="652676"/>
    <lineage>
        <taxon>unclassified sequences</taxon>
        <taxon>metagenomes</taxon>
        <taxon>ecological metagenomes</taxon>
    </lineage>
</organism>